<keyword evidence="13" id="KW-1185">Reference proteome</keyword>
<protein>
    <recommendedName>
        <fullName evidence="4">Cilia- and flagella-associated protein 36</fullName>
    </recommendedName>
    <alternativeName>
        <fullName evidence="9">Coiled-coil domain-containing protein 104</fullName>
    </alternativeName>
</protein>
<keyword evidence="7" id="KW-0969">Cilium</keyword>
<evidence type="ECO:0000256" key="9">
    <source>
        <dbReference type="ARBA" id="ARBA00031593"/>
    </source>
</evidence>
<dbReference type="Gene3D" id="1.20.1520.10">
    <property type="entry name" value="ADP-ribosylation factor-like 2-binding protein, domain"/>
    <property type="match status" value="1"/>
</dbReference>
<feature type="domain" description="BART" evidence="11">
    <location>
        <begin position="5"/>
        <end position="143"/>
    </location>
</feature>
<comment type="similarity">
    <text evidence="3">Belongs to the CFAP36 family.</text>
</comment>
<name>A0A6I8U811_AEDAE</name>
<dbReference type="Proteomes" id="UP000008820">
    <property type="component" value="Chromosome 1"/>
</dbReference>
<dbReference type="InterPro" id="IPR023379">
    <property type="entry name" value="BART_dom"/>
</dbReference>
<evidence type="ECO:0000256" key="3">
    <source>
        <dbReference type="ARBA" id="ARBA00007460"/>
    </source>
</evidence>
<dbReference type="InterPro" id="IPR038888">
    <property type="entry name" value="CFAP36"/>
</dbReference>
<dbReference type="Pfam" id="PF11527">
    <property type="entry name" value="ARL2_Bind_BART"/>
    <property type="match status" value="1"/>
</dbReference>
<reference evidence="12" key="2">
    <citation type="submission" date="2020-05" db="UniProtKB">
        <authorList>
            <consortium name="EnsemblMetazoa"/>
        </authorList>
    </citation>
    <scope>IDENTIFICATION</scope>
    <source>
        <strain evidence="12">LVP_AGWG</strain>
    </source>
</reference>
<evidence type="ECO:0000256" key="5">
    <source>
        <dbReference type="ARBA" id="ARBA00022490"/>
    </source>
</evidence>
<feature type="region of interest" description="Disordered" evidence="10">
    <location>
        <begin position="90"/>
        <end position="110"/>
    </location>
</feature>
<evidence type="ECO:0000313" key="13">
    <source>
        <dbReference type="Proteomes" id="UP000008820"/>
    </source>
</evidence>
<organism evidence="12 13">
    <name type="scientific">Aedes aegypti</name>
    <name type="common">Yellowfever mosquito</name>
    <name type="synonym">Culex aegypti</name>
    <dbReference type="NCBI Taxonomy" id="7159"/>
    <lineage>
        <taxon>Eukaryota</taxon>
        <taxon>Metazoa</taxon>
        <taxon>Ecdysozoa</taxon>
        <taxon>Arthropoda</taxon>
        <taxon>Hexapoda</taxon>
        <taxon>Insecta</taxon>
        <taxon>Pterygota</taxon>
        <taxon>Neoptera</taxon>
        <taxon>Endopterygota</taxon>
        <taxon>Diptera</taxon>
        <taxon>Nematocera</taxon>
        <taxon>Culicoidea</taxon>
        <taxon>Culicidae</taxon>
        <taxon>Culicinae</taxon>
        <taxon>Aedini</taxon>
        <taxon>Aedes</taxon>
        <taxon>Stegomyia</taxon>
    </lineage>
</organism>
<feature type="compositionally biased region" description="Basic and acidic residues" evidence="10">
    <location>
        <begin position="155"/>
        <end position="165"/>
    </location>
</feature>
<evidence type="ECO:0000256" key="1">
    <source>
        <dbReference type="ARBA" id="ARBA00004138"/>
    </source>
</evidence>
<dbReference type="PANTHER" id="PTHR21532">
    <property type="entry name" value="PHOSPHODIESTERASE HL"/>
    <property type="match status" value="1"/>
</dbReference>
<proteinExistence type="inferred from homology"/>
<dbReference type="OrthoDB" id="272687at2759"/>
<sequence>MAEDNSWVFDSLVCFLHGPVWNAPLQTFIEDKSIIFDPNVKPDEGNPEFRKVHDEYKNLVDYMLGSFMEEMQITPEQFEFACLEGRNSAAMSQSPAHNNDGDKQGSSSSSSFSFHQGLFQQIWAANDIRIFIRMMTQRNVEIQLQALDLIERRQASQSSVEKDDLGSQPLTVEGEEDQKTAIAQTEGIGNSATEEEIEQDIIKSVDDEVKETASFAAKSIGEPVDDDILQENSDKFQRLNLFFEQERNVL</sequence>
<evidence type="ECO:0000256" key="6">
    <source>
        <dbReference type="ARBA" id="ARBA00023054"/>
    </source>
</evidence>
<evidence type="ECO:0000259" key="11">
    <source>
        <dbReference type="Pfam" id="PF11527"/>
    </source>
</evidence>
<dbReference type="GO" id="GO:0097546">
    <property type="term" value="C:ciliary base"/>
    <property type="evidence" value="ECO:0007669"/>
    <property type="project" value="TreeGrafter"/>
</dbReference>
<dbReference type="PANTHER" id="PTHR21532:SF0">
    <property type="entry name" value="CILIA- AND FLAGELLA-ASSOCIATED PROTEIN 36"/>
    <property type="match status" value="1"/>
</dbReference>
<keyword evidence="8" id="KW-0966">Cell projection</keyword>
<dbReference type="AlphaFoldDB" id="A0A6I8U811"/>
<dbReference type="GO" id="GO:0005930">
    <property type="term" value="C:axoneme"/>
    <property type="evidence" value="ECO:0007669"/>
    <property type="project" value="TreeGrafter"/>
</dbReference>
<evidence type="ECO:0000256" key="10">
    <source>
        <dbReference type="SAM" id="MobiDB-lite"/>
    </source>
</evidence>
<dbReference type="InParanoid" id="A0A6I8U811"/>
<evidence type="ECO:0000256" key="7">
    <source>
        <dbReference type="ARBA" id="ARBA00023069"/>
    </source>
</evidence>
<keyword evidence="6" id="KW-0175">Coiled coil</keyword>
<feature type="region of interest" description="Disordered" evidence="10">
    <location>
        <begin position="155"/>
        <end position="175"/>
    </location>
</feature>
<evidence type="ECO:0000256" key="4">
    <source>
        <dbReference type="ARBA" id="ARBA00021815"/>
    </source>
</evidence>
<dbReference type="EnsemblMetazoa" id="AAEL026734-RA">
    <property type="protein sequence ID" value="AAEL026734-PA"/>
    <property type="gene ID" value="AAEL026734"/>
</dbReference>
<dbReference type="InterPro" id="IPR042541">
    <property type="entry name" value="BART_sf"/>
</dbReference>
<evidence type="ECO:0000313" key="12">
    <source>
        <dbReference type="EnsemblMetazoa" id="AAEL026734-PA"/>
    </source>
</evidence>
<gene>
    <name evidence="12" type="primary">5577699</name>
</gene>
<keyword evidence="5" id="KW-0963">Cytoplasm</keyword>
<reference evidence="12 13" key="1">
    <citation type="submission" date="2017-06" db="EMBL/GenBank/DDBJ databases">
        <title>Aedes aegypti genome working group (AGWG) sequencing and assembly.</title>
        <authorList>
            <consortium name="Aedes aegypti Genome Working Group (AGWG)"/>
            <person name="Matthews B.J."/>
        </authorList>
    </citation>
    <scope>NUCLEOTIDE SEQUENCE [LARGE SCALE GENOMIC DNA]</scope>
    <source>
        <strain evidence="12 13">LVP_AGWG</strain>
    </source>
</reference>
<dbReference type="FunCoup" id="A0A6I8U811">
    <property type="interactions" value="82"/>
</dbReference>
<comment type="subcellular location">
    <subcellularLocation>
        <location evidence="1">Cell projection</location>
        <location evidence="1">Cilium</location>
    </subcellularLocation>
    <subcellularLocation>
        <location evidence="2">Cytoplasm</location>
    </subcellularLocation>
</comment>
<evidence type="ECO:0000256" key="2">
    <source>
        <dbReference type="ARBA" id="ARBA00004496"/>
    </source>
</evidence>
<accession>A0A6I8U811</accession>
<evidence type="ECO:0000256" key="8">
    <source>
        <dbReference type="ARBA" id="ARBA00023273"/>
    </source>
</evidence>